<dbReference type="Proteomes" id="UP000299102">
    <property type="component" value="Unassembled WGS sequence"/>
</dbReference>
<name>A0A4C1YME3_EUMVA</name>
<dbReference type="EMBL" id="BGZK01001283">
    <property type="protein sequence ID" value="GBP76253.1"/>
    <property type="molecule type" value="Genomic_DNA"/>
</dbReference>
<comment type="caution">
    <text evidence="1">The sequence shown here is derived from an EMBL/GenBank/DDBJ whole genome shotgun (WGS) entry which is preliminary data.</text>
</comment>
<evidence type="ECO:0000313" key="2">
    <source>
        <dbReference type="Proteomes" id="UP000299102"/>
    </source>
</evidence>
<gene>
    <name evidence="1" type="ORF">EVAR_60802_1</name>
</gene>
<accession>A0A4C1YME3</accession>
<evidence type="ECO:0000313" key="1">
    <source>
        <dbReference type="EMBL" id="GBP76253.1"/>
    </source>
</evidence>
<proteinExistence type="predicted"/>
<keyword evidence="2" id="KW-1185">Reference proteome</keyword>
<dbReference type="AlphaFoldDB" id="A0A4C1YME3"/>
<protein>
    <submittedName>
        <fullName evidence="1">Uncharacterized protein</fullName>
    </submittedName>
</protein>
<organism evidence="1 2">
    <name type="scientific">Eumeta variegata</name>
    <name type="common">Bagworm moth</name>
    <name type="synonym">Eumeta japonica</name>
    <dbReference type="NCBI Taxonomy" id="151549"/>
    <lineage>
        <taxon>Eukaryota</taxon>
        <taxon>Metazoa</taxon>
        <taxon>Ecdysozoa</taxon>
        <taxon>Arthropoda</taxon>
        <taxon>Hexapoda</taxon>
        <taxon>Insecta</taxon>
        <taxon>Pterygota</taxon>
        <taxon>Neoptera</taxon>
        <taxon>Endopterygota</taxon>
        <taxon>Lepidoptera</taxon>
        <taxon>Glossata</taxon>
        <taxon>Ditrysia</taxon>
        <taxon>Tineoidea</taxon>
        <taxon>Psychidae</taxon>
        <taxon>Oiketicinae</taxon>
        <taxon>Eumeta</taxon>
    </lineage>
</organism>
<sequence length="88" mass="10183">MRDEEQIKSFVTSNPKYENEKRISSIQILISPRCGTGARNHFDTNQPVSVEKCHKSESIPRPESEQMFGNKPVKVVNVCRRTRHLLIM</sequence>
<reference evidence="1 2" key="1">
    <citation type="journal article" date="2019" name="Commun. Biol.">
        <title>The bagworm genome reveals a unique fibroin gene that provides high tensile strength.</title>
        <authorList>
            <person name="Kono N."/>
            <person name="Nakamura H."/>
            <person name="Ohtoshi R."/>
            <person name="Tomita M."/>
            <person name="Numata K."/>
            <person name="Arakawa K."/>
        </authorList>
    </citation>
    <scope>NUCLEOTIDE SEQUENCE [LARGE SCALE GENOMIC DNA]</scope>
</reference>